<accession>V2Y0A4</accession>
<dbReference type="AlphaFoldDB" id="V2Y0A4"/>
<name>V2Y0A4_9FIRM</name>
<evidence type="ECO:0000313" key="3">
    <source>
        <dbReference type="Proteomes" id="UP000018227"/>
    </source>
</evidence>
<dbReference type="Pfam" id="PF14287">
    <property type="entry name" value="DUF4368"/>
    <property type="match status" value="1"/>
</dbReference>
<proteinExistence type="predicted"/>
<dbReference type="STRING" id="592026.GCWU0000282_003312"/>
<dbReference type="InterPro" id="IPR025378">
    <property type="entry name" value="DUF4368"/>
</dbReference>
<dbReference type="EMBL" id="ACIL03000024">
    <property type="protein sequence ID" value="ESL01487.1"/>
    <property type="molecule type" value="Genomic_DNA"/>
</dbReference>
<keyword evidence="3" id="KW-1185">Reference proteome</keyword>
<gene>
    <name evidence="2" type="ORF">GCWU0000282_003312</name>
</gene>
<evidence type="ECO:0000313" key="2">
    <source>
        <dbReference type="EMBL" id="ESL01487.1"/>
    </source>
</evidence>
<protein>
    <recommendedName>
        <fullName evidence="1">DUF4368 domain-containing protein</fullName>
    </recommendedName>
</protein>
<dbReference type="HOGENOM" id="CLU_2506654_0_0_9"/>
<feature type="domain" description="DUF4368" evidence="1">
    <location>
        <begin position="7"/>
        <end position="56"/>
    </location>
</feature>
<reference evidence="2 3" key="1">
    <citation type="submission" date="2013-06" db="EMBL/GenBank/DDBJ databases">
        <authorList>
            <person name="Weinstock G."/>
            <person name="Sodergren E."/>
            <person name="Clifton S."/>
            <person name="Fulton L."/>
            <person name="Fulton B."/>
            <person name="Courtney L."/>
            <person name="Fronick C."/>
            <person name="Harrison M."/>
            <person name="Strong C."/>
            <person name="Farmer C."/>
            <person name="Delahaunty K."/>
            <person name="Markovic C."/>
            <person name="Hall O."/>
            <person name="Minx P."/>
            <person name="Tomlinson C."/>
            <person name="Mitreva M."/>
            <person name="Nelson J."/>
            <person name="Hou S."/>
            <person name="Wollam A."/>
            <person name="Pepin K.H."/>
            <person name="Johnson M."/>
            <person name="Bhonagiri V."/>
            <person name="Nash W.E."/>
            <person name="Warren W."/>
            <person name="Chinwalla A."/>
            <person name="Mardis E.R."/>
            <person name="Wilson R.K."/>
        </authorList>
    </citation>
    <scope>NUCLEOTIDE SEQUENCE [LARGE SCALE GENOMIC DNA]</scope>
    <source>
        <strain evidence="2 3">ATCC 51271</strain>
    </source>
</reference>
<evidence type="ECO:0000259" key="1">
    <source>
        <dbReference type="Pfam" id="PF14287"/>
    </source>
</evidence>
<sequence length="85" mass="10149">MYYIVSKKYTDIEELTVPMINEYIEKVVVHEATGGRQGKDRKPQVDVYFNFIGNCQVPQKVDIEKRLKNGIIYNRFKVRYISWED</sequence>
<dbReference type="Proteomes" id="UP000018227">
    <property type="component" value="Unassembled WGS sequence"/>
</dbReference>
<organism evidence="2 3">
    <name type="scientific">Catonella morbi ATCC 51271</name>
    <dbReference type="NCBI Taxonomy" id="592026"/>
    <lineage>
        <taxon>Bacteria</taxon>
        <taxon>Bacillati</taxon>
        <taxon>Bacillota</taxon>
        <taxon>Clostridia</taxon>
        <taxon>Lachnospirales</taxon>
        <taxon>Lachnospiraceae</taxon>
        <taxon>Catonella</taxon>
    </lineage>
</organism>
<comment type="caution">
    <text evidence="2">The sequence shown here is derived from an EMBL/GenBank/DDBJ whole genome shotgun (WGS) entry which is preliminary data.</text>
</comment>
<dbReference type="eggNOG" id="COG1961">
    <property type="taxonomic scope" value="Bacteria"/>
</dbReference>